<dbReference type="SFLD" id="SFLDS00003">
    <property type="entry name" value="Haloacid_Dehalogenase"/>
    <property type="match status" value="1"/>
</dbReference>
<reference evidence="2" key="1">
    <citation type="submission" date="2016-10" db="EMBL/GenBank/DDBJ databases">
        <authorList>
            <person name="Varghese N."/>
        </authorList>
    </citation>
    <scope>NUCLEOTIDE SEQUENCE [LARGE SCALE GENOMIC DNA]</scope>
    <source>
        <strain evidence="2">ACV-9</strain>
    </source>
</reference>
<dbReference type="Gene3D" id="1.10.150.240">
    <property type="entry name" value="Putative phosphatase, domain 2"/>
    <property type="match status" value="1"/>
</dbReference>
<dbReference type="InterPro" id="IPR036412">
    <property type="entry name" value="HAD-like_sf"/>
</dbReference>
<dbReference type="SFLD" id="SFLDG01129">
    <property type="entry name" value="C1.5:_HAD__Beta-PGM__Phosphata"/>
    <property type="match status" value="1"/>
</dbReference>
<evidence type="ECO:0000313" key="2">
    <source>
        <dbReference type="Proteomes" id="UP000182321"/>
    </source>
</evidence>
<dbReference type="SFLD" id="SFLDG01135">
    <property type="entry name" value="C1.5.6:_HAD__Beta-PGM__Phospha"/>
    <property type="match status" value="1"/>
</dbReference>
<dbReference type="NCBIfam" id="TIGR01509">
    <property type="entry name" value="HAD-SF-IA-v3"/>
    <property type="match status" value="1"/>
</dbReference>
<dbReference type="PRINTS" id="PR00413">
    <property type="entry name" value="HADHALOGNASE"/>
</dbReference>
<dbReference type="Gene3D" id="3.40.50.1000">
    <property type="entry name" value="HAD superfamily/HAD-like"/>
    <property type="match status" value="1"/>
</dbReference>
<dbReference type="PANTHER" id="PTHR18901">
    <property type="entry name" value="2-DEOXYGLUCOSE-6-PHOSPHATE PHOSPHATASE 2"/>
    <property type="match status" value="1"/>
</dbReference>
<proteinExistence type="predicted"/>
<dbReference type="InterPro" id="IPR023198">
    <property type="entry name" value="PGP-like_dom2"/>
</dbReference>
<keyword evidence="2" id="KW-1185">Reference proteome</keyword>
<accession>A0A1H7M2L2</accession>
<sequence length="218" mass="25223">MEKKIKAVLFDLDGTLTDTEKYYQSAWPEALKHFGYEMSPEKPLELRSLGRPFVFEKFREWYGENVDYWAIRDYRKALVEDILKEEGIPLKPGVHETLSWLKEHNIFISLVTANDKERAHRYLKKIGLFDYFNAIICADMVEQGKPAPDIYAYACKELQVNPADTFAVEDSPNGCMSAYRAGCNVIMIPDLSEPDEELQKILYARLDSLMDMKSLFEA</sequence>
<dbReference type="EMBL" id="FNZX01000020">
    <property type="protein sequence ID" value="SEL05391.1"/>
    <property type="molecule type" value="Genomic_DNA"/>
</dbReference>
<dbReference type="SUPFAM" id="SSF56784">
    <property type="entry name" value="HAD-like"/>
    <property type="match status" value="1"/>
</dbReference>
<dbReference type="PANTHER" id="PTHR18901:SF38">
    <property type="entry name" value="PSEUDOURIDINE-5'-PHOSPHATASE"/>
    <property type="match status" value="1"/>
</dbReference>
<dbReference type="InterPro" id="IPR006439">
    <property type="entry name" value="HAD-SF_hydro_IA"/>
</dbReference>
<evidence type="ECO:0000313" key="1">
    <source>
        <dbReference type="EMBL" id="SEL05391.1"/>
    </source>
</evidence>
<dbReference type="Proteomes" id="UP000182321">
    <property type="component" value="Unassembled WGS sequence"/>
</dbReference>
<name>A0A1H7M2L2_9FIRM</name>
<gene>
    <name evidence="1" type="ORF">SAMN02910377_02527</name>
</gene>
<dbReference type="AlphaFoldDB" id="A0A1H7M2L2"/>
<dbReference type="Pfam" id="PF13419">
    <property type="entry name" value="HAD_2"/>
    <property type="match status" value="1"/>
</dbReference>
<dbReference type="CDD" id="cd07505">
    <property type="entry name" value="HAD_BPGM-like"/>
    <property type="match status" value="1"/>
</dbReference>
<dbReference type="RefSeq" id="WP_074792230.1">
    <property type="nucleotide sequence ID" value="NZ_FNZX01000020.1"/>
</dbReference>
<dbReference type="InterPro" id="IPR023214">
    <property type="entry name" value="HAD_sf"/>
</dbReference>
<dbReference type="InterPro" id="IPR041492">
    <property type="entry name" value="HAD_2"/>
</dbReference>
<protein>
    <submittedName>
        <fullName evidence="1">Haloacid dehalogenase superfamily, subfamily IA, variant 3 with third motif having DD or ED</fullName>
    </submittedName>
</protein>
<organism evidence="1 2">
    <name type="scientific">Pseudobutyrivibrio ruminis</name>
    <dbReference type="NCBI Taxonomy" id="46206"/>
    <lineage>
        <taxon>Bacteria</taxon>
        <taxon>Bacillati</taxon>
        <taxon>Bacillota</taxon>
        <taxon>Clostridia</taxon>
        <taxon>Lachnospirales</taxon>
        <taxon>Lachnospiraceae</taxon>
        <taxon>Pseudobutyrivibrio</taxon>
    </lineage>
</organism>